<evidence type="ECO:0000256" key="1">
    <source>
        <dbReference type="SAM" id="MobiDB-lite"/>
    </source>
</evidence>
<protein>
    <submittedName>
        <fullName evidence="2">Uncharacterized protein</fullName>
    </submittedName>
</protein>
<feature type="compositionally biased region" description="Polar residues" evidence="1">
    <location>
        <begin position="1"/>
        <end position="10"/>
    </location>
</feature>
<proteinExistence type="predicted"/>
<feature type="region of interest" description="Disordered" evidence="1">
    <location>
        <begin position="1"/>
        <end position="77"/>
    </location>
</feature>
<dbReference type="AlphaFoldDB" id="A0A2R6NXL7"/>
<feature type="region of interest" description="Disordered" evidence="1">
    <location>
        <begin position="126"/>
        <end position="151"/>
    </location>
</feature>
<organism evidence="2 3">
    <name type="scientific">Hermanssonia centrifuga</name>
    <dbReference type="NCBI Taxonomy" id="98765"/>
    <lineage>
        <taxon>Eukaryota</taxon>
        <taxon>Fungi</taxon>
        <taxon>Dikarya</taxon>
        <taxon>Basidiomycota</taxon>
        <taxon>Agaricomycotina</taxon>
        <taxon>Agaricomycetes</taxon>
        <taxon>Polyporales</taxon>
        <taxon>Meruliaceae</taxon>
        <taxon>Hermanssonia</taxon>
    </lineage>
</organism>
<comment type="caution">
    <text evidence="2">The sequence shown here is derived from an EMBL/GenBank/DDBJ whole genome shotgun (WGS) entry which is preliminary data.</text>
</comment>
<feature type="compositionally biased region" description="Basic and acidic residues" evidence="1">
    <location>
        <begin position="127"/>
        <end position="138"/>
    </location>
</feature>
<sequence length="176" mass="20344">MSRVRQTNKSEGYERDSGMVSDAYLTDNEESEEKMTEDSEEMMEESEKIAEDREEDSQEDSEMEEDNDVEIAEDDDVDKFHWVEEELAEVVEMWTQGSPIPKQVVLPADDGTTVTENVARHLAAIPRCDRGQEDHREDSDEENSDVEVKDLDVGPEVVEVWTRQNSIREEIVLPRY</sequence>
<dbReference type="Proteomes" id="UP000186601">
    <property type="component" value="Unassembled WGS sequence"/>
</dbReference>
<keyword evidence="3" id="KW-1185">Reference proteome</keyword>
<evidence type="ECO:0000313" key="3">
    <source>
        <dbReference type="Proteomes" id="UP000186601"/>
    </source>
</evidence>
<dbReference type="EMBL" id="MLYV02000698">
    <property type="protein sequence ID" value="PSR79356.1"/>
    <property type="molecule type" value="Genomic_DNA"/>
</dbReference>
<reference evidence="2 3" key="1">
    <citation type="submission" date="2018-02" db="EMBL/GenBank/DDBJ databases">
        <title>Genome sequence of the basidiomycete white-rot fungus Phlebia centrifuga.</title>
        <authorList>
            <person name="Granchi Z."/>
            <person name="Peng M."/>
            <person name="de Vries R.P."/>
            <person name="Hilden K."/>
            <person name="Makela M.R."/>
            <person name="Grigoriev I."/>
            <person name="Riley R."/>
        </authorList>
    </citation>
    <scope>NUCLEOTIDE SEQUENCE [LARGE SCALE GENOMIC DNA]</scope>
    <source>
        <strain evidence="2 3">FBCC195</strain>
    </source>
</reference>
<accession>A0A2R6NXL7</accession>
<feature type="compositionally biased region" description="Acidic residues" evidence="1">
    <location>
        <begin position="52"/>
        <end position="77"/>
    </location>
</feature>
<name>A0A2R6NXL7_9APHY</name>
<gene>
    <name evidence="2" type="ORF">PHLCEN_2v7069</name>
</gene>
<evidence type="ECO:0000313" key="2">
    <source>
        <dbReference type="EMBL" id="PSR79356.1"/>
    </source>
</evidence>